<accession>A0AAX4K4G1</accession>
<feature type="domain" description="Amidohydrolase 3" evidence="1">
    <location>
        <begin position="65"/>
        <end position="517"/>
    </location>
</feature>
<dbReference type="Proteomes" id="UP001355207">
    <property type="component" value="Chromosome 11"/>
</dbReference>
<dbReference type="GO" id="GO:0016810">
    <property type="term" value="F:hydrolase activity, acting on carbon-nitrogen (but not peptide) bonds"/>
    <property type="evidence" value="ECO:0007669"/>
    <property type="project" value="InterPro"/>
</dbReference>
<evidence type="ECO:0000259" key="1">
    <source>
        <dbReference type="Pfam" id="PF07969"/>
    </source>
</evidence>
<protein>
    <recommendedName>
        <fullName evidence="1">Amidohydrolase 3 domain-containing protein</fullName>
    </recommendedName>
</protein>
<proteinExistence type="predicted"/>
<dbReference type="PANTHER" id="PTHR22642">
    <property type="entry name" value="IMIDAZOLONEPROPIONASE"/>
    <property type="match status" value="1"/>
</dbReference>
<dbReference type="AlphaFoldDB" id="A0AAX4K4G1"/>
<dbReference type="Gene3D" id="3.10.310.70">
    <property type="match status" value="1"/>
</dbReference>
<reference evidence="2 3" key="1">
    <citation type="submission" date="2024-01" db="EMBL/GenBank/DDBJ databases">
        <title>Comparative genomics of Cryptococcus and Kwoniella reveals pathogenesis evolution and contrasting modes of karyotype evolution via chromosome fusion or intercentromeric recombination.</title>
        <authorList>
            <person name="Coelho M.A."/>
            <person name="David-Palma M."/>
            <person name="Shea T."/>
            <person name="Bowers K."/>
            <person name="McGinley-Smith S."/>
            <person name="Mohammad A.W."/>
            <person name="Gnirke A."/>
            <person name="Yurkov A.M."/>
            <person name="Nowrousian M."/>
            <person name="Sun S."/>
            <person name="Cuomo C.A."/>
            <person name="Heitman J."/>
        </authorList>
    </citation>
    <scope>NUCLEOTIDE SEQUENCE [LARGE SCALE GENOMIC DNA]</scope>
    <source>
        <strain evidence="2 3">CBS 6074</strain>
    </source>
</reference>
<keyword evidence="3" id="KW-1185">Reference proteome</keyword>
<dbReference type="GeneID" id="91098238"/>
<dbReference type="InterPro" id="IPR013108">
    <property type="entry name" value="Amidohydro_3"/>
</dbReference>
<dbReference type="InterPro" id="IPR011059">
    <property type="entry name" value="Metal-dep_hydrolase_composite"/>
</dbReference>
<dbReference type="Gene3D" id="3.20.20.140">
    <property type="entry name" value="Metal-dependent hydrolases"/>
    <property type="match status" value="1"/>
</dbReference>
<gene>
    <name evidence="2" type="ORF">L201_007570</name>
</gene>
<dbReference type="Gene3D" id="2.30.40.10">
    <property type="entry name" value="Urease, subunit C, domain 1"/>
    <property type="match status" value="1"/>
</dbReference>
<dbReference type="PANTHER" id="PTHR22642:SF2">
    <property type="entry name" value="PROTEIN LONG AFTER FAR-RED 3"/>
    <property type="match status" value="1"/>
</dbReference>
<dbReference type="InterPro" id="IPR032466">
    <property type="entry name" value="Metal_Hydrolase"/>
</dbReference>
<dbReference type="SUPFAM" id="SSF51556">
    <property type="entry name" value="Metallo-dependent hydrolases"/>
    <property type="match status" value="1"/>
</dbReference>
<dbReference type="RefSeq" id="XP_066079373.1">
    <property type="nucleotide sequence ID" value="XM_066223276.1"/>
</dbReference>
<dbReference type="EMBL" id="CP144108">
    <property type="protein sequence ID" value="WWC92611.1"/>
    <property type="molecule type" value="Genomic_DNA"/>
</dbReference>
<dbReference type="Pfam" id="PF07969">
    <property type="entry name" value="Amidohydro_3"/>
    <property type="match status" value="1"/>
</dbReference>
<name>A0AAX4K4G1_9TREE</name>
<dbReference type="SUPFAM" id="SSF51338">
    <property type="entry name" value="Composite domain of metallo-dependent hydrolases"/>
    <property type="match status" value="1"/>
</dbReference>
<sequence length="525" mass="58875">MNQQQSTLIGNVALVGYPEDTLYSVLLREGKVESIRPSGESVFQINGYTDVTVIDMKKEDDDLRWVAPSLIDWHTHFRLNAITSHRYNLQDCQSAKEVLDSVRYAINLPKYDVKYEINFVGVNMRNANWSDSEKLNRLSLDSISTERPIFLFFNGYHSMVVNTAALNLANIDPNGPKSDGYFYEQEAFNMGKYTSNVKQDTLDLWIDEEAKKAAALGVTEVVDLEMDFNMSAWQRRSSKGSNWLRIHCGMYTEHLTNAIESGYKTGDIVPNTNGLIAVGPYKIVTDGSLGSQTAFCHDHYPGTPDNFGLLAYDASTLYEMLERGIDNGFRLAVHAIGDHANSFTLQTFNKLIKEKGKKPLEGSTIEHAQLLNFDDLDLFKELGLIASIQPCHLIDDRELCSKFWPGRENRSYPFKSIIDKGIPIKMGSDCPIAPLQPWHAIAVAISRSSENDSENPFCKEQIIDLKSAWEGSTSNGKSRIEVGDRADLIILPSNPFQLDANQIRNLRPVGTMLGGNWTFKGFSSV</sequence>
<evidence type="ECO:0000313" key="2">
    <source>
        <dbReference type="EMBL" id="WWC92611.1"/>
    </source>
</evidence>
<organism evidence="2 3">
    <name type="scientific">Kwoniella dendrophila CBS 6074</name>
    <dbReference type="NCBI Taxonomy" id="1295534"/>
    <lineage>
        <taxon>Eukaryota</taxon>
        <taxon>Fungi</taxon>
        <taxon>Dikarya</taxon>
        <taxon>Basidiomycota</taxon>
        <taxon>Agaricomycotina</taxon>
        <taxon>Tremellomycetes</taxon>
        <taxon>Tremellales</taxon>
        <taxon>Cryptococcaceae</taxon>
        <taxon>Kwoniella</taxon>
    </lineage>
</organism>
<evidence type="ECO:0000313" key="3">
    <source>
        <dbReference type="Proteomes" id="UP001355207"/>
    </source>
</evidence>